<gene>
    <name evidence="2" type="ORF">HB836_09255</name>
    <name evidence="3" type="ORF">HB904_12130</name>
</gene>
<sequence>MFKKTRLIIVMLIIGVTVLASCTQNDTINIGSAKDFSGQKIVDIDSYPRELSPFFKYFQAYLKENHLNLEDTIVTIVHSENNSLSDVSDWTISLMYVRDAPARYNNRIYYQIVFTFNDSTNLIQEMTYLSDNPRESEQKKWDNQAMGYVEKKPNGDNVSYEYTLPTSMFFDYINRNPSLTFEMLEKLLQQDLKPILH</sequence>
<evidence type="ECO:0008006" key="6">
    <source>
        <dbReference type="Google" id="ProtNLM"/>
    </source>
</evidence>
<dbReference type="RefSeq" id="WP_185406069.1">
    <property type="nucleotide sequence ID" value="NZ_JAARPT010000005.1"/>
</dbReference>
<reference evidence="4 5" key="1">
    <citation type="submission" date="2020-03" db="EMBL/GenBank/DDBJ databases">
        <title>Soil Listeria distribution.</title>
        <authorList>
            <person name="Liao J."/>
            <person name="Wiedmann M."/>
        </authorList>
    </citation>
    <scope>NUCLEOTIDE SEQUENCE [LARGE SCALE GENOMIC DNA]</scope>
    <source>
        <strain evidence="3 5">FSL L7-1299</strain>
        <strain evidence="2 4">FSL L7-1658</strain>
    </source>
</reference>
<keyword evidence="1" id="KW-0732">Signal</keyword>
<dbReference type="Proteomes" id="UP000544413">
    <property type="component" value="Unassembled WGS sequence"/>
</dbReference>
<dbReference type="AlphaFoldDB" id="A0A842AGA5"/>
<comment type="caution">
    <text evidence="3">The sequence shown here is derived from an EMBL/GenBank/DDBJ whole genome shotgun (WGS) entry which is preliminary data.</text>
</comment>
<proteinExistence type="predicted"/>
<dbReference type="EMBL" id="JAARPT010000005">
    <property type="protein sequence ID" value="MBC1401792.1"/>
    <property type="molecule type" value="Genomic_DNA"/>
</dbReference>
<dbReference type="Proteomes" id="UP000574104">
    <property type="component" value="Unassembled WGS sequence"/>
</dbReference>
<evidence type="ECO:0000313" key="5">
    <source>
        <dbReference type="Proteomes" id="UP000574104"/>
    </source>
</evidence>
<organism evidence="3 5">
    <name type="scientific">Listeria booriae</name>
    <dbReference type="NCBI Taxonomy" id="1552123"/>
    <lineage>
        <taxon>Bacteria</taxon>
        <taxon>Bacillati</taxon>
        <taxon>Bacillota</taxon>
        <taxon>Bacilli</taxon>
        <taxon>Bacillales</taxon>
        <taxon>Listeriaceae</taxon>
        <taxon>Listeria</taxon>
    </lineage>
</organism>
<evidence type="ECO:0000256" key="1">
    <source>
        <dbReference type="SAM" id="SignalP"/>
    </source>
</evidence>
<evidence type="ECO:0000313" key="3">
    <source>
        <dbReference type="EMBL" id="MBC1616943.1"/>
    </source>
</evidence>
<accession>A0A842AGA5</accession>
<name>A0A842AGA5_9LIST</name>
<dbReference type="EMBL" id="JAARSH010000008">
    <property type="protein sequence ID" value="MBC1616943.1"/>
    <property type="molecule type" value="Genomic_DNA"/>
</dbReference>
<feature type="chain" id="PRO_5038259666" description="Lipoprotein" evidence="1">
    <location>
        <begin position="23"/>
        <end position="197"/>
    </location>
</feature>
<evidence type="ECO:0000313" key="2">
    <source>
        <dbReference type="EMBL" id="MBC1401792.1"/>
    </source>
</evidence>
<evidence type="ECO:0000313" key="4">
    <source>
        <dbReference type="Proteomes" id="UP000544413"/>
    </source>
</evidence>
<feature type="signal peptide" evidence="1">
    <location>
        <begin position="1"/>
        <end position="22"/>
    </location>
</feature>
<dbReference type="PROSITE" id="PS51257">
    <property type="entry name" value="PROKAR_LIPOPROTEIN"/>
    <property type="match status" value="1"/>
</dbReference>
<protein>
    <recommendedName>
        <fullName evidence="6">Lipoprotein</fullName>
    </recommendedName>
</protein>